<evidence type="ECO:0000313" key="1">
    <source>
        <dbReference type="EMBL" id="TSB43739.1"/>
    </source>
</evidence>
<dbReference type="AlphaFoldDB" id="A0A553ZQI3"/>
<keyword evidence="2" id="KW-1185">Reference proteome</keyword>
<dbReference type="RefSeq" id="WP_143940302.1">
    <property type="nucleotide sequence ID" value="NZ_VKLS01000013.1"/>
</dbReference>
<organism evidence="1 2">
    <name type="scientific">Streptomyces benahoarensis</name>
    <dbReference type="NCBI Taxonomy" id="2595054"/>
    <lineage>
        <taxon>Bacteria</taxon>
        <taxon>Bacillati</taxon>
        <taxon>Actinomycetota</taxon>
        <taxon>Actinomycetes</taxon>
        <taxon>Kitasatosporales</taxon>
        <taxon>Streptomycetaceae</taxon>
        <taxon>Streptomyces</taxon>
    </lineage>
</organism>
<evidence type="ECO:0000313" key="2">
    <source>
        <dbReference type="Proteomes" id="UP000320888"/>
    </source>
</evidence>
<dbReference type="Proteomes" id="UP000320888">
    <property type="component" value="Unassembled WGS sequence"/>
</dbReference>
<reference evidence="1 2" key="1">
    <citation type="submission" date="2019-07" db="EMBL/GenBank/DDBJ databases">
        <title>Draft genome for Streptomyces benahoarensis MZ03-48.</title>
        <authorList>
            <person name="Gonzalez-Pimentel J.L."/>
        </authorList>
    </citation>
    <scope>NUCLEOTIDE SEQUENCE [LARGE SCALE GENOMIC DNA]</scope>
    <source>
        <strain evidence="1 2">MZ03-48</strain>
    </source>
</reference>
<proteinExistence type="predicted"/>
<sequence length="192" mass="21746">MAIRIRIGDYERVTDDALDRHSVGYFPRMTESEAWEAGRGVWRLDLRMVRRERYALIVGEGRVRAIAEITDVTVHGTDRGRKKALWGTLLTAGHPIYDHYVNQIDPLRNDSRNSVAYGDLPEEVRLRARHCACGCGQPTEQNFVPGHALRAIQARIREHFGGSALSFLAWLDNELPAEEPQAEVLTADRART</sequence>
<dbReference type="OrthoDB" id="4140166at2"/>
<gene>
    <name evidence="1" type="ORF">FNZ23_02625</name>
</gene>
<name>A0A553ZQI3_9ACTN</name>
<comment type="caution">
    <text evidence="1">The sequence shown here is derived from an EMBL/GenBank/DDBJ whole genome shotgun (WGS) entry which is preliminary data.</text>
</comment>
<protein>
    <submittedName>
        <fullName evidence="1">Uncharacterized protein</fullName>
    </submittedName>
</protein>
<dbReference type="EMBL" id="VKLS01000013">
    <property type="protein sequence ID" value="TSB43739.1"/>
    <property type="molecule type" value="Genomic_DNA"/>
</dbReference>
<accession>A0A553ZQI3</accession>